<gene>
    <name evidence="2" type="ORF">MBUL_00745</name>
</gene>
<dbReference type="PANTHER" id="PTHR46637">
    <property type="entry name" value="TIS1421-TRANSPOSASE PROTEIN A"/>
    <property type="match status" value="1"/>
</dbReference>
<dbReference type="InterPro" id="IPR025161">
    <property type="entry name" value="IS402-like_dom"/>
</dbReference>
<name>A0A679J2T8_9HYPH</name>
<feature type="domain" description="Insertion element IS402-like" evidence="1">
    <location>
        <begin position="11"/>
        <end position="64"/>
    </location>
</feature>
<dbReference type="EMBL" id="LR743504">
    <property type="protein sequence ID" value="CAA2100584.1"/>
    <property type="molecule type" value="Genomic_DNA"/>
</dbReference>
<protein>
    <recommendedName>
        <fullName evidence="1">Insertion element IS402-like domain-containing protein</fullName>
    </recommendedName>
</protein>
<organism evidence="2">
    <name type="scientific">Methylobacterium bullatum</name>
    <dbReference type="NCBI Taxonomy" id="570505"/>
    <lineage>
        <taxon>Bacteria</taxon>
        <taxon>Pseudomonadati</taxon>
        <taxon>Pseudomonadota</taxon>
        <taxon>Alphaproteobacteria</taxon>
        <taxon>Hyphomicrobiales</taxon>
        <taxon>Methylobacteriaceae</taxon>
        <taxon>Methylobacterium</taxon>
    </lineage>
</organism>
<dbReference type="AlphaFoldDB" id="A0A679J2T8"/>
<accession>A0A679J2T8</accession>
<proteinExistence type="predicted"/>
<evidence type="ECO:0000259" key="1">
    <source>
        <dbReference type="Pfam" id="PF13340"/>
    </source>
</evidence>
<reference evidence="2" key="1">
    <citation type="submission" date="2019-12" db="EMBL/GenBank/DDBJ databases">
        <authorList>
            <person name="Cremers G."/>
        </authorList>
    </citation>
    <scope>NUCLEOTIDE SEQUENCE</scope>
    <source>
        <strain evidence="2">Mbul1</strain>
    </source>
</reference>
<dbReference type="InterPro" id="IPR052909">
    <property type="entry name" value="Transposase_6_like"/>
</dbReference>
<dbReference type="PANTHER" id="PTHR46637:SF1">
    <property type="entry name" value="BLL5188 PROTEIN"/>
    <property type="match status" value="1"/>
</dbReference>
<evidence type="ECO:0000313" key="2">
    <source>
        <dbReference type="EMBL" id="CAA2100584.1"/>
    </source>
</evidence>
<dbReference type="Pfam" id="PF13340">
    <property type="entry name" value="DUF4096"/>
    <property type="match status" value="1"/>
</dbReference>
<sequence>MDGDRAVHSGQPARPERKDDRRIISGILNVLTSVCRWRDCPGEYGPRTRVYNRFDRWSRRGFRRAMLASLAKRDRKCRIRHDKRRYGRSGGRWASAPLQT</sequence>